<keyword evidence="14" id="KW-1185">Reference proteome</keyword>
<evidence type="ECO:0000313" key="13">
    <source>
        <dbReference type="EMBL" id="NCJ05336.1"/>
    </source>
</evidence>
<dbReference type="GO" id="GO:0003676">
    <property type="term" value="F:nucleic acid binding"/>
    <property type="evidence" value="ECO:0007669"/>
    <property type="project" value="InterPro"/>
</dbReference>
<evidence type="ECO:0000259" key="11">
    <source>
        <dbReference type="SMART" id="SM00477"/>
    </source>
</evidence>
<evidence type="ECO:0000256" key="4">
    <source>
        <dbReference type="ARBA" id="ARBA00022723"/>
    </source>
</evidence>
<reference evidence="13" key="1">
    <citation type="submission" date="2019-12" db="EMBL/GenBank/DDBJ databases">
        <title>High-Quality draft genome sequences of three cyanobacteria isolated from the limestone walls of the Old Cathedral of Coimbra.</title>
        <authorList>
            <person name="Tiago I."/>
            <person name="Soares F."/>
            <person name="Portugal A."/>
        </authorList>
    </citation>
    <scope>NUCLEOTIDE SEQUENCE [LARGE SCALE GENOMIC DNA]</scope>
    <source>
        <strain evidence="13">C</strain>
    </source>
</reference>
<dbReference type="InterPro" id="IPR044925">
    <property type="entry name" value="His-Me_finger_sf"/>
</dbReference>
<protein>
    <recommendedName>
        <fullName evidence="10">Endonuclease</fullName>
        <ecNumber evidence="10">3.1.30.-</ecNumber>
    </recommendedName>
</protein>
<feature type="domain" description="DNA/RNA non-specific endonuclease/pyrophosphatase/phosphodiesterase" evidence="12">
    <location>
        <begin position="62"/>
        <end position="265"/>
    </location>
</feature>
<dbReference type="InterPro" id="IPR044929">
    <property type="entry name" value="DNA/RNA_non-sp_Endonuclease_sf"/>
</dbReference>
<evidence type="ECO:0000256" key="9">
    <source>
        <dbReference type="PIRSR" id="PIRSR640255-2"/>
    </source>
</evidence>
<dbReference type="InterPro" id="IPR001604">
    <property type="entry name" value="Endo_G_ENPP1-like_dom"/>
</dbReference>
<dbReference type="GO" id="GO:0004519">
    <property type="term" value="F:endonuclease activity"/>
    <property type="evidence" value="ECO:0007669"/>
    <property type="project" value="UniProtKB-UniRule"/>
</dbReference>
<dbReference type="CDD" id="cd00091">
    <property type="entry name" value="NUC"/>
    <property type="match status" value="1"/>
</dbReference>
<comment type="caution">
    <text evidence="13">The sequence shown here is derived from an EMBL/GenBank/DDBJ whole genome shotgun (WGS) entry which is preliminary data.</text>
</comment>
<evidence type="ECO:0000256" key="2">
    <source>
        <dbReference type="ARBA" id="ARBA00010052"/>
    </source>
</evidence>
<dbReference type="RefSeq" id="WP_161823814.1">
    <property type="nucleotide sequence ID" value="NZ_WVIC01000003.1"/>
</dbReference>
<dbReference type="InterPro" id="IPR040255">
    <property type="entry name" value="Non-specific_endonuclease"/>
</dbReference>
<dbReference type="SUPFAM" id="SSF54060">
    <property type="entry name" value="His-Me finger endonucleases"/>
    <property type="match status" value="1"/>
</dbReference>
<organism evidence="13 14">
    <name type="scientific">Petrachloros mirabilis ULC683</name>
    <dbReference type="NCBI Taxonomy" id="2781853"/>
    <lineage>
        <taxon>Bacteria</taxon>
        <taxon>Bacillati</taxon>
        <taxon>Cyanobacteriota</taxon>
        <taxon>Cyanophyceae</taxon>
        <taxon>Synechococcales</taxon>
        <taxon>Petrachlorosaceae</taxon>
        <taxon>Petrachloros</taxon>
        <taxon>Petrachloros mirabilis</taxon>
    </lineage>
</organism>
<keyword evidence="5 10" id="KW-0255">Endonuclease</keyword>
<proteinExistence type="inferred from homology"/>
<keyword evidence="6 10" id="KW-0378">Hydrolase</keyword>
<evidence type="ECO:0000256" key="8">
    <source>
        <dbReference type="PIRSR" id="PIRSR640255-1"/>
    </source>
</evidence>
<dbReference type="GO" id="GO:0016787">
    <property type="term" value="F:hydrolase activity"/>
    <property type="evidence" value="ECO:0007669"/>
    <property type="project" value="UniProtKB-KW"/>
</dbReference>
<dbReference type="InterPro" id="IPR020821">
    <property type="entry name" value="ENPP1-3/EXOG-like_nuc-like"/>
</dbReference>
<evidence type="ECO:0000256" key="6">
    <source>
        <dbReference type="ARBA" id="ARBA00022801"/>
    </source>
</evidence>
<evidence type="ECO:0000313" key="14">
    <source>
        <dbReference type="Proteomes" id="UP000607397"/>
    </source>
</evidence>
<evidence type="ECO:0000256" key="7">
    <source>
        <dbReference type="ARBA" id="ARBA00022842"/>
    </source>
</evidence>
<comment type="similarity">
    <text evidence="2 10">Belongs to the DNA/RNA non-specific endonuclease family.</text>
</comment>
<dbReference type="SMART" id="SM00892">
    <property type="entry name" value="Endonuclease_NS"/>
    <property type="match status" value="1"/>
</dbReference>
<name>A0A8K1ZWG9_9CYAN</name>
<evidence type="ECO:0000256" key="10">
    <source>
        <dbReference type="RuleBase" id="RU366055"/>
    </source>
</evidence>
<dbReference type="AlphaFoldDB" id="A0A8K1ZWG9"/>
<dbReference type="Gene3D" id="3.40.570.10">
    <property type="entry name" value="Extracellular Endonuclease, subunit A"/>
    <property type="match status" value="1"/>
</dbReference>
<dbReference type="Pfam" id="PF01223">
    <property type="entry name" value="Endonuclease_NS"/>
    <property type="match status" value="1"/>
</dbReference>
<dbReference type="PROSITE" id="PS01070">
    <property type="entry name" value="NUCLEASE_NON_SPEC"/>
    <property type="match status" value="1"/>
</dbReference>
<evidence type="ECO:0000256" key="1">
    <source>
        <dbReference type="ARBA" id="ARBA00001946"/>
    </source>
</evidence>
<evidence type="ECO:0000256" key="5">
    <source>
        <dbReference type="ARBA" id="ARBA00022759"/>
    </source>
</evidence>
<evidence type="ECO:0000256" key="3">
    <source>
        <dbReference type="ARBA" id="ARBA00022722"/>
    </source>
</evidence>
<keyword evidence="4 9" id="KW-0479">Metal-binding</keyword>
<dbReference type="SMART" id="SM00477">
    <property type="entry name" value="NUC"/>
    <property type="match status" value="1"/>
</dbReference>
<comment type="cofactor">
    <cofactor evidence="1 10">
        <name>Mg(2+)</name>
        <dbReference type="ChEBI" id="CHEBI:18420"/>
    </cofactor>
</comment>
<accession>A0A8K1ZWG9</accession>
<dbReference type="EC" id="3.1.30.-" evidence="10"/>
<sequence>MPRSKVRWTAAQLKALGALLLLVVLLLAYLLWQQPWAIPSEHLAMGNPSGASVSTPNNYLMQKPQYALSYNNSTRIPNWVSWQLNTDWLGDAPRQNDFRPDESLPRGWYQVVPQDYTGSGYDRGHMIPSGDRTRTAEDNSATFLMTNILPQTPDNNQGPWAVLESECRTLAREGKELYILSGGYGRRRTIAEGRVIPPQHLWKVIVVIDEPSRGIRGVTPQTRVIAVDMPNEQGIRMADWRTFRVSVDALEATTGYDFLSNLPQALQRTLEAAVDNQ</sequence>
<feature type="domain" description="ENPP1-3/EXOG-like endonuclease/phosphodiesterase" evidence="11">
    <location>
        <begin position="63"/>
        <end position="265"/>
    </location>
</feature>
<dbReference type="EMBL" id="WVIC01000003">
    <property type="protein sequence ID" value="NCJ05336.1"/>
    <property type="molecule type" value="Genomic_DNA"/>
</dbReference>
<dbReference type="Proteomes" id="UP000607397">
    <property type="component" value="Unassembled WGS sequence"/>
</dbReference>
<feature type="active site" description="Proton acceptor" evidence="8">
    <location>
        <position position="125"/>
    </location>
</feature>
<keyword evidence="3 10" id="KW-0540">Nuclease</keyword>
<dbReference type="InterPro" id="IPR018524">
    <property type="entry name" value="DNA/RNA_endonuclease_AS"/>
</dbReference>
<dbReference type="PANTHER" id="PTHR13966:SF5">
    <property type="entry name" value="ENDONUCLEASE G, MITOCHONDRIAL"/>
    <property type="match status" value="1"/>
</dbReference>
<evidence type="ECO:0000259" key="12">
    <source>
        <dbReference type="SMART" id="SM00892"/>
    </source>
</evidence>
<dbReference type="GO" id="GO:0046872">
    <property type="term" value="F:metal ion binding"/>
    <property type="evidence" value="ECO:0007669"/>
    <property type="project" value="UniProtKB-KW"/>
</dbReference>
<keyword evidence="7" id="KW-0460">Magnesium</keyword>
<feature type="binding site" evidence="9">
    <location>
        <position position="156"/>
    </location>
    <ligand>
        <name>Mg(2+)</name>
        <dbReference type="ChEBI" id="CHEBI:18420"/>
        <note>catalytic</note>
    </ligand>
</feature>
<dbReference type="PANTHER" id="PTHR13966">
    <property type="entry name" value="ENDONUCLEASE RELATED"/>
    <property type="match status" value="1"/>
</dbReference>
<gene>
    <name evidence="13" type="ORF">GS597_02160</name>
</gene>